<sequence length="185" mass="21937">MTIRRDVIENNRQIFNRIELSPDFVCFITALREGQLLHIADKLTLYRLGAGNSQFSKGNYKQIKSLFCIWNRFALDLSILYEYVKGDPVLRKLVLSQLAIHSYTVWIISPYSTHCKTTYEISTSDMLKIIWSSLYEARALMRRRRTIKYLILLGFISMSPLVKRKRIANWWLKRRGFDPKFFETN</sequence>
<dbReference type="RefSeq" id="WP_011278731.1">
    <property type="nucleotide sequence ID" value="NZ_BHWZ01000005.1"/>
</dbReference>
<organism evidence="1 4">
    <name type="scientific">Sulfolobus acidocaldarius</name>
    <dbReference type="NCBI Taxonomy" id="2285"/>
    <lineage>
        <taxon>Archaea</taxon>
        <taxon>Thermoproteota</taxon>
        <taxon>Thermoprotei</taxon>
        <taxon>Sulfolobales</taxon>
        <taxon>Sulfolobaceae</taxon>
        <taxon>Sulfolobus</taxon>
    </lineage>
</organism>
<evidence type="ECO:0000313" key="4">
    <source>
        <dbReference type="Proteomes" id="UP000065473"/>
    </source>
</evidence>
<protein>
    <submittedName>
        <fullName evidence="1">Uncharacterized protein</fullName>
    </submittedName>
</protein>
<name>A0A0U3F9Z7_9CREN</name>
<evidence type="ECO:0000313" key="1">
    <source>
        <dbReference type="EMBL" id="ALU29962.1"/>
    </source>
</evidence>
<dbReference type="AlphaFoldDB" id="A0A0U3F9Z7"/>
<evidence type="ECO:0000313" key="2">
    <source>
        <dbReference type="EMBL" id="ALU32705.1"/>
    </source>
</evidence>
<dbReference type="GeneID" id="24892341"/>
<evidence type="ECO:0000313" key="3">
    <source>
        <dbReference type="Proteomes" id="UP000060043"/>
    </source>
</evidence>
<reference evidence="3 4" key="1">
    <citation type="submission" date="2015-12" db="EMBL/GenBank/DDBJ databases">
        <title>A stable core within a dynamic pangenome in Sulfolobus acidocaldarius.</title>
        <authorList>
            <person name="Anderson R."/>
            <person name="Kouris A."/>
            <person name="Seward C."/>
            <person name="Campbell K."/>
            <person name="Whitaker R."/>
        </authorList>
    </citation>
    <scope>NUCLEOTIDE SEQUENCE [LARGE SCALE GENOMIC DNA]</scope>
    <source>
        <strain evidence="1 4">GG12-C01-09</strain>
        <strain evidence="2 3">NG05B_CO5_07</strain>
    </source>
</reference>
<dbReference type="EMBL" id="CP013694">
    <property type="protein sequence ID" value="ALU29962.1"/>
    <property type="molecule type" value="Genomic_DNA"/>
</dbReference>
<dbReference type="EMBL" id="CP013695">
    <property type="protein sequence ID" value="ALU32705.1"/>
    <property type="molecule type" value="Genomic_DNA"/>
</dbReference>
<gene>
    <name evidence="1" type="ORF">ATY89_08455</name>
    <name evidence="2" type="ORF">ATZ20_11465</name>
</gene>
<proteinExistence type="predicted"/>
<dbReference type="Proteomes" id="UP000065473">
    <property type="component" value="Chromosome"/>
</dbReference>
<accession>A0A0U3F9Z7</accession>
<dbReference type="Proteomes" id="UP000060043">
    <property type="component" value="Chromosome"/>
</dbReference>